<dbReference type="InterPro" id="IPR053259">
    <property type="entry name" value="Golvesin-related_Golgi"/>
</dbReference>
<evidence type="ECO:0000313" key="2">
    <source>
        <dbReference type="EMBL" id="CBJ27323.1"/>
    </source>
</evidence>
<reference evidence="2 3" key="1">
    <citation type="journal article" date="2010" name="Nature">
        <title>The Ectocarpus genome and the independent evolution of multicellularity in brown algae.</title>
        <authorList>
            <person name="Cock J.M."/>
            <person name="Sterck L."/>
            <person name="Rouze P."/>
            <person name="Scornet D."/>
            <person name="Allen A.E."/>
            <person name="Amoutzias G."/>
            <person name="Anthouard V."/>
            <person name="Artiguenave F."/>
            <person name="Aury J.M."/>
            <person name="Badger J.H."/>
            <person name="Beszteri B."/>
            <person name="Billiau K."/>
            <person name="Bonnet E."/>
            <person name="Bothwell J.H."/>
            <person name="Bowler C."/>
            <person name="Boyen C."/>
            <person name="Brownlee C."/>
            <person name="Carrano C.J."/>
            <person name="Charrier B."/>
            <person name="Cho G.Y."/>
            <person name="Coelho S.M."/>
            <person name="Collen J."/>
            <person name="Corre E."/>
            <person name="Da Silva C."/>
            <person name="Delage L."/>
            <person name="Delaroque N."/>
            <person name="Dittami S.M."/>
            <person name="Doulbeau S."/>
            <person name="Elias M."/>
            <person name="Farnham G."/>
            <person name="Gachon C.M."/>
            <person name="Gschloessl B."/>
            <person name="Heesch S."/>
            <person name="Jabbari K."/>
            <person name="Jubin C."/>
            <person name="Kawai H."/>
            <person name="Kimura K."/>
            <person name="Kloareg B."/>
            <person name="Kupper F.C."/>
            <person name="Lang D."/>
            <person name="Le Bail A."/>
            <person name="Leblanc C."/>
            <person name="Lerouge P."/>
            <person name="Lohr M."/>
            <person name="Lopez P.J."/>
            <person name="Martens C."/>
            <person name="Maumus F."/>
            <person name="Michel G."/>
            <person name="Miranda-Saavedra D."/>
            <person name="Morales J."/>
            <person name="Moreau H."/>
            <person name="Motomura T."/>
            <person name="Nagasato C."/>
            <person name="Napoli C.A."/>
            <person name="Nelson D.R."/>
            <person name="Nyvall-Collen P."/>
            <person name="Peters A.F."/>
            <person name="Pommier C."/>
            <person name="Potin P."/>
            <person name="Poulain J."/>
            <person name="Quesneville H."/>
            <person name="Read B."/>
            <person name="Rensing S.A."/>
            <person name="Ritter A."/>
            <person name="Rousvoal S."/>
            <person name="Samanta M."/>
            <person name="Samson G."/>
            <person name="Schroeder D.C."/>
            <person name="Segurens B."/>
            <person name="Strittmatter M."/>
            <person name="Tonon T."/>
            <person name="Tregear J.W."/>
            <person name="Valentin K."/>
            <person name="von Dassow P."/>
            <person name="Yamagishi T."/>
            <person name="Van de Peer Y."/>
            <person name="Wincker P."/>
        </authorList>
    </citation>
    <scope>NUCLEOTIDE SEQUENCE [LARGE SCALE GENOMIC DNA]</scope>
    <source>
        <strain evidence="3">Ec32 / CCAP1310/4</strain>
    </source>
</reference>
<protein>
    <recommendedName>
        <fullName evidence="4">Sulfotransferase</fullName>
    </recommendedName>
</protein>
<dbReference type="PANTHER" id="PTHR32301">
    <property type="entry name" value="COUNTIN RECEPTOR CNR3-RELATED"/>
    <property type="match status" value="1"/>
</dbReference>
<organism evidence="2 3">
    <name type="scientific">Ectocarpus siliculosus</name>
    <name type="common">Brown alga</name>
    <name type="synonym">Conferva siliculosa</name>
    <dbReference type="NCBI Taxonomy" id="2880"/>
    <lineage>
        <taxon>Eukaryota</taxon>
        <taxon>Sar</taxon>
        <taxon>Stramenopiles</taxon>
        <taxon>Ochrophyta</taxon>
        <taxon>PX clade</taxon>
        <taxon>Phaeophyceae</taxon>
        <taxon>Ectocarpales</taxon>
        <taxon>Ectocarpaceae</taxon>
        <taxon>Ectocarpus</taxon>
    </lineage>
</organism>
<proteinExistence type="predicted"/>
<accession>D7G5K0</accession>
<dbReference type="InterPro" id="IPR027417">
    <property type="entry name" value="P-loop_NTPase"/>
</dbReference>
<keyword evidence="3" id="KW-1185">Reference proteome</keyword>
<dbReference type="OrthoDB" id="10010208at2759"/>
<dbReference type="EMBL" id="FN648874">
    <property type="protein sequence ID" value="CBJ27323.1"/>
    <property type="molecule type" value="Genomic_DNA"/>
</dbReference>
<sequence length="411" mass="45825">MPRGIFQSAVDARASSKFRRVSELLAGHGPHAEATPTHLLFPDGHTYTHGTGAVWPSLEHCQQRDSGVTHVVGGAEVQCGPPISPSPPNQPGRSTCLEPASRSGGAMALHTKMLLDTVRLACVFSLLVVGSDTLYARSEPGEPPEYCTVFHHMVKSAGSTVKSLLHRATRNEGLPRPAVCINGHARTDACLEAINSSAIITGYAELIRYPLEVNRRECDYFTMLRHPIDRLVSAFFYCPTDHDVQLRPRKWCGHAEHPVPATERLLDFAQESWQNKAFKQMTFGLYCPPDTFCDEAEVESPQMLDEPGMLDILQQVQNTLAGYTAVGIMEHWDLSMQLFNARVRSPVREWNMFKQRNPGVMSGLRDEVLQWAHESPAIHRVIGTDMLLYYFALSIFKQQTTASLGTNWLEM</sequence>
<evidence type="ECO:0000256" key="1">
    <source>
        <dbReference type="SAM" id="MobiDB-lite"/>
    </source>
</evidence>
<dbReference type="PANTHER" id="PTHR32301:SF6">
    <property type="entry name" value="GOLVESIN-RELATED"/>
    <property type="match status" value="1"/>
</dbReference>
<dbReference type="EMBL" id="FN649746">
    <property type="protein sequence ID" value="CBJ27323.1"/>
    <property type="molecule type" value="Genomic_DNA"/>
</dbReference>
<dbReference type="AlphaFoldDB" id="D7G5K0"/>
<dbReference type="InParanoid" id="D7G5K0"/>
<gene>
    <name evidence="2" type="ORF">Esi_0065_0109</name>
</gene>
<evidence type="ECO:0000313" key="3">
    <source>
        <dbReference type="Proteomes" id="UP000002630"/>
    </source>
</evidence>
<evidence type="ECO:0008006" key="4">
    <source>
        <dbReference type="Google" id="ProtNLM"/>
    </source>
</evidence>
<dbReference type="Gene3D" id="3.40.50.300">
    <property type="entry name" value="P-loop containing nucleotide triphosphate hydrolases"/>
    <property type="match status" value="1"/>
</dbReference>
<name>D7G5K0_ECTSI</name>
<dbReference type="Proteomes" id="UP000002630">
    <property type="component" value="Linkage Group LG21"/>
</dbReference>
<feature type="region of interest" description="Disordered" evidence="1">
    <location>
        <begin position="80"/>
        <end position="100"/>
    </location>
</feature>